<dbReference type="AlphaFoldDB" id="A0A6G8QF21"/>
<keyword evidence="1" id="KW-0472">Membrane</keyword>
<sequence>MTWFLLVPVALAAGTAVSMQFGVNSQLRAVAGGPVAAAAISFIVGTTALVVLTLALNGGLPSFGDVAGAPWWVWTGGLLGAFYVFASVVLTPRLGAATTVAFILTGQVLASIAIDHFGLFRVAAQEATPPRLLGALLIVAGVFLVQRF</sequence>
<reference evidence="2 3" key="1">
    <citation type="submission" date="2019-10" db="EMBL/GenBank/DDBJ databases">
        <title>Rubrobacter sp nov SCSIO 52090 isolated from a deep-sea sediment in the South China Sea.</title>
        <authorList>
            <person name="Chen R.W."/>
        </authorList>
    </citation>
    <scope>NUCLEOTIDE SEQUENCE [LARGE SCALE GENOMIC DNA]</scope>
    <source>
        <strain evidence="2 3">SCSIO 52909</strain>
    </source>
</reference>
<dbReference type="PANTHER" id="PTHR34821">
    <property type="entry name" value="INNER MEMBRANE PROTEIN YDCZ"/>
    <property type="match status" value="1"/>
</dbReference>
<evidence type="ECO:0000313" key="3">
    <source>
        <dbReference type="Proteomes" id="UP000501452"/>
    </source>
</evidence>
<feature type="transmembrane region" description="Helical" evidence="1">
    <location>
        <begin position="96"/>
        <end position="117"/>
    </location>
</feature>
<keyword evidence="1" id="KW-0812">Transmembrane</keyword>
<dbReference type="RefSeq" id="WP_166179983.1">
    <property type="nucleotide sequence ID" value="NZ_CP045119.1"/>
</dbReference>
<feature type="transmembrane region" description="Helical" evidence="1">
    <location>
        <begin position="69"/>
        <end position="90"/>
    </location>
</feature>
<dbReference type="Pfam" id="PF04657">
    <property type="entry name" value="DMT_YdcZ"/>
    <property type="match status" value="1"/>
</dbReference>
<organism evidence="2 3">
    <name type="scientific">Rubrobacter tropicus</name>
    <dbReference type="NCBI Taxonomy" id="2653851"/>
    <lineage>
        <taxon>Bacteria</taxon>
        <taxon>Bacillati</taxon>
        <taxon>Actinomycetota</taxon>
        <taxon>Rubrobacteria</taxon>
        <taxon>Rubrobacterales</taxon>
        <taxon>Rubrobacteraceae</taxon>
        <taxon>Rubrobacter</taxon>
    </lineage>
</organism>
<keyword evidence="1" id="KW-1133">Transmembrane helix</keyword>
<feature type="transmembrane region" description="Helical" evidence="1">
    <location>
        <begin position="34"/>
        <end position="57"/>
    </location>
</feature>
<gene>
    <name evidence="2" type="ORF">GBA63_08480</name>
</gene>
<feature type="transmembrane region" description="Helical" evidence="1">
    <location>
        <begin position="129"/>
        <end position="146"/>
    </location>
</feature>
<keyword evidence="3" id="KW-1185">Reference proteome</keyword>
<dbReference type="GO" id="GO:0005886">
    <property type="term" value="C:plasma membrane"/>
    <property type="evidence" value="ECO:0007669"/>
    <property type="project" value="TreeGrafter"/>
</dbReference>
<dbReference type="PANTHER" id="PTHR34821:SF2">
    <property type="entry name" value="INNER MEMBRANE PROTEIN YDCZ"/>
    <property type="match status" value="1"/>
</dbReference>
<dbReference type="EMBL" id="CP045119">
    <property type="protein sequence ID" value="QIN85095.1"/>
    <property type="molecule type" value="Genomic_DNA"/>
</dbReference>
<name>A0A6G8QF21_9ACTN</name>
<accession>A0A6G8QF21</accession>
<dbReference type="KEGG" id="rub:GBA63_08480"/>
<protein>
    <submittedName>
        <fullName evidence="2">EamA-like transporter family protein</fullName>
    </submittedName>
</protein>
<dbReference type="InterPro" id="IPR006750">
    <property type="entry name" value="YdcZ"/>
</dbReference>
<evidence type="ECO:0000313" key="2">
    <source>
        <dbReference type="EMBL" id="QIN85095.1"/>
    </source>
</evidence>
<proteinExistence type="predicted"/>
<evidence type="ECO:0000256" key="1">
    <source>
        <dbReference type="SAM" id="Phobius"/>
    </source>
</evidence>
<dbReference type="Proteomes" id="UP000501452">
    <property type="component" value="Chromosome"/>
</dbReference>